<dbReference type="PROSITE" id="PS01285">
    <property type="entry name" value="FA58C_1"/>
    <property type="match status" value="2"/>
</dbReference>
<dbReference type="AlphaFoldDB" id="A0A6P4XKM9"/>
<feature type="domain" description="F5/8 type C" evidence="3">
    <location>
        <begin position="300"/>
        <end position="452"/>
    </location>
</feature>
<comment type="similarity">
    <text evidence="1">Belongs to the neurexin family.</text>
</comment>
<dbReference type="SMART" id="SM00231">
    <property type="entry name" value="FA58C"/>
    <property type="match status" value="3"/>
</dbReference>
<evidence type="ECO:0000256" key="2">
    <source>
        <dbReference type="ARBA" id="ARBA00023157"/>
    </source>
</evidence>
<evidence type="ECO:0000313" key="4">
    <source>
        <dbReference type="Proteomes" id="UP000515135"/>
    </source>
</evidence>
<evidence type="ECO:0000313" key="5">
    <source>
        <dbReference type="RefSeq" id="XP_019617115.1"/>
    </source>
</evidence>
<dbReference type="SUPFAM" id="SSF49785">
    <property type="entry name" value="Galactose-binding domain-like"/>
    <property type="match status" value="3"/>
</dbReference>
<dbReference type="Pfam" id="PF00754">
    <property type="entry name" value="F5_F8_type_C"/>
    <property type="match status" value="3"/>
</dbReference>
<dbReference type="Gene3D" id="2.60.120.260">
    <property type="entry name" value="Galactose-binding domain-like"/>
    <property type="match status" value="3"/>
</dbReference>
<reference evidence="5" key="1">
    <citation type="submission" date="2025-08" db="UniProtKB">
        <authorList>
            <consortium name="RefSeq"/>
        </authorList>
    </citation>
    <scope>IDENTIFICATION</scope>
    <source>
        <tissue evidence="5">Gonad</tissue>
    </source>
</reference>
<protein>
    <submittedName>
        <fullName evidence="5">EGF-like repeat and discoidin I-like domain-containing protein 3</fullName>
    </submittedName>
</protein>
<dbReference type="PANTHER" id="PTHR24543">
    <property type="entry name" value="MULTICOPPER OXIDASE-RELATED"/>
    <property type="match status" value="1"/>
</dbReference>
<dbReference type="PROSITE" id="PS50022">
    <property type="entry name" value="FA58C_3"/>
    <property type="match status" value="3"/>
</dbReference>
<dbReference type="GeneID" id="109464552"/>
<feature type="domain" description="F5/8 type C" evidence="3">
    <location>
        <begin position="147"/>
        <end position="295"/>
    </location>
</feature>
<dbReference type="InterPro" id="IPR000421">
    <property type="entry name" value="FA58C"/>
</dbReference>
<dbReference type="FunFam" id="2.60.120.260:FF:000016">
    <property type="entry name" value="Contactin-associated protein-like 4 isoform 1"/>
    <property type="match status" value="1"/>
</dbReference>
<keyword evidence="2" id="KW-1015">Disulfide bond</keyword>
<dbReference type="KEGG" id="bbel:109464552"/>
<dbReference type="OrthoDB" id="10020461at2759"/>
<proteinExistence type="inferred from homology"/>
<gene>
    <name evidence="5" type="primary">LOC109464552</name>
</gene>
<evidence type="ECO:0000259" key="3">
    <source>
        <dbReference type="PROSITE" id="PS50022"/>
    </source>
</evidence>
<dbReference type="RefSeq" id="XP_019617115.1">
    <property type="nucleotide sequence ID" value="XM_019761556.1"/>
</dbReference>
<feature type="domain" description="F5/8 type C" evidence="3">
    <location>
        <begin position="1"/>
        <end position="142"/>
    </location>
</feature>
<dbReference type="InterPro" id="IPR008979">
    <property type="entry name" value="Galactose-bd-like_sf"/>
</dbReference>
<dbReference type="PANTHER" id="PTHR24543:SF291">
    <property type="entry name" value="SMOKE ALARM, ISOFORM D"/>
    <property type="match status" value="1"/>
</dbReference>
<dbReference type="FunFam" id="2.60.120.260:FF:000002">
    <property type="entry name" value="Coagulation factor VIII"/>
    <property type="match status" value="2"/>
</dbReference>
<keyword evidence="4" id="KW-1185">Reference proteome</keyword>
<evidence type="ECO:0000256" key="1">
    <source>
        <dbReference type="ARBA" id="ARBA00010241"/>
    </source>
</evidence>
<sequence>MEAGYIADTSITAASVAHGGLEPYNGRLNGVRGHGAWAGTQVIGEWLQVDLGGVVKVHGVITQGRMNADQWVTQYKLQFSLNETSWTTYKDSDGSDKVFAGNTDRTTAVTHTLRPPVSTWYIRFVAQSWSGYVAMRVEVLGCMDTGCLEPLGLESGRIKDSSITASSSWSNTHHSYFARLNKIIGTGSWVGGVNTPGQWLQVDLGGVAKVQGVITQGRANTGQWVKSYNLRFSWDETSWTTYKDSDGSDKVFTGNTDTITEVTHVLRPPVSTRYIRFVVQSWNRHQSMRVEVLGCMDTGCRSPLGMESRHVLDDRITASSEHGGETCRTSLGRLNQAGTAAWCAGNTTAGEWIQVDLGFSMVSGVVTQGRDALLIASVPQYVTSYKLLFSNDGDSWTTYRDLDGLDKVFTGNSDATTPVVQALHPPVTTRYIRVVALTWHNWISMRLEVLGCYGVGISDY</sequence>
<dbReference type="Proteomes" id="UP000515135">
    <property type="component" value="Unplaced"/>
</dbReference>
<organism evidence="4 5">
    <name type="scientific">Branchiostoma belcheri</name>
    <name type="common">Amphioxus</name>
    <dbReference type="NCBI Taxonomy" id="7741"/>
    <lineage>
        <taxon>Eukaryota</taxon>
        <taxon>Metazoa</taxon>
        <taxon>Chordata</taxon>
        <taxon>Cephalochordata</taxon>
        <taxon>Leptocardii</taxon>
        <taxon>Amphioxiformes</taxon>
        <taxon>Branchiostomatidae</taxon>
        <taxon>Branchiostoma</taxon>
    </lineage>
</organism>
<accession>A0A6P4XKM9</accession>
<name>A0A6P4XKM9_BRABE</name>
<dbReference type="CDD" id="cd00057">
    <property type="entry name" value="FA58C"/>
    <property type="match status" value="3"/>
</dbReference>